<keyword evidence="13" id="KW-1185">Reference proteome</keyword>
<evidence type="ECO:0000256" key="4">
    <source>
        <dbReference type="ARBA" id="ARBA00022670"/>
    </source>
</evidence>
<protein>
    <submittedName>
        <fullName evidence="12">(salmon louse) hypothetical protein</fullName>
    </submittedName>
</protein>
<dbReference type="GO" id="GO:0004181">
    <property type="term" value="F:metallocarboxypeptidase activity"/>
    <property type="evidence" value="ECO:0007669"/>
    <property type="project" value="InterPro"/>
</dbReference>
<keyword evidence="5" id="KW-0479">Metal-binding</keyword>
<dbReference type="AlphaFoldDB" id="A0A7R8CGE0"/>
<evidence type="ECO:0000256" key="9">
    <source>
        <dbReference type="ARBA" id="ARBA00023049"/>
    </source>
</evidence>
<evidence type="ECO:0000256" key="10">
    <source>
        <dbReference type="PROSITE-ProRule" id="PRU01379"/>
    </source>
</evidence>
<dbReference type="PANTHER" id="PTHR11705:SF143">
    <property type="entry name" value="SLL0236 PROTEIN"/>
    <property type="match status" value="1"/>
</dbReference>
<dbReference type="SUPFAM" id="SSF53187">
    <property type="entry name" value="Zn-dependent exopeptidases"/>
    <property type="match status" value="1"/>
</dbReference>
<evidence type="ECO:0000256" key="2">
    <source>
        <dbReference type="ARBA" id="ARBA00005988"/>
    </source>
</evidence>
<keyword evidence="8" id="KW-0862">Zinc</keyword>
<dbReference type="SMART" id="SM00631">
    <property type="entry name" value="Zn_pept"/>
    <property type="match status" value="1"/>
</dbReference>
<feature type="active site" description="Proton donor/acceptor" evidence="10">
    <location>
        <position position="292"/>
    </location>
</feature>
<evidence type="ECO:0000259" key="11">
    <source>
        <dbReference type="PROSITE" id="PS52035"/>
    </source>
</evidence>
<dbReference type="GO" id="GO:0006508">
    <property type="term" value="P:proteolysis"/>
    <property type="evidence" value="ECO:0007669"/>
    <property type="project" value="UniProtKB-KW"/>
</dbReference>
<evidence type="ECO:0000313" key="12">
    <source>
        <dbReference type="EMBL" id="CAF2815596.1"/>
    </source>
</evidence>
<evidence type="ECO:0000256" key="5">
    <source>
        <dbReference type="ARBA" id="ARBA00022723"/>
    </source>
</evidence>
<dbReference type="EMBL" id="HG994591">
    <property type="protein sequence ID" value="CAF2815596.1"/>
    <property type="molecule type" value="Genomic_DNA"/>
</dbReference>
<name>A0A7R8CGE0_LEPSM</name>
<proteinExistence type="inferred from homology"/>
<evidence type="ECO:0000313" key="13">
    <source>
        <dbReference type="Proteomes" id="UP000675881"/>
    </source>
</evidence>
<feature type="domain" description="Peptidase M14" evidence="11">
    <location>
        <begin position="50"/>
        <end position="326"/>
    </location>
</feature>
<dbReference type="Pfam" id="PF00246">
    <property type="entry name" value="Peptidase_M14"/>
    <property type="match status" value="2"/>
</dbReference>
<dbReference type="GO" id="GO:0008270">
    <property type="term" value="F:zinc ion binding"/>
    <property type="evidence" value="ECO:0007669"/>
    <property type="project" value="InterPro"/>
</dbReference>
<comment type="cofactor">
    <cofactor evidence="1">
        <name>Zn(2+)</name>
        <dbReference type="ChEBI" id="CHEBI:29105"/>
    </cofactor>
</comment>
<organism evidence="12 13">
    <name type="scientific">Lepeophtheirus salmonis</name>
    <name type="common">Salmon louse</name>
    <name type="synonym">Caligus salmonis</name>
    <dbReference type="NCBI Taxonomy" id="72036"/>
    <lineage>
        <taxon>Eukaryota</taxon>
        <taxon>Metazoa</taxon>
        <taxon>Ecdysozoa</taxon>
        <taxon>Arthropoda</taxon>
        <taxon>Crustacea</taxon>
        <taxon>Multicrustacea</taxon>
        <taxon>Hexanauplia</taxon>
        <taxon>Copepoda</taxon>
        <taxon>Siphonostomatoida</taxon>
        <taxon>Caligidae</taxon>
        <taxon>Lepeophtheirus</taxon>
    </lineage>
</organism>
<sequence>MIWWWYWKMSIRKYNVNFVVTTKNINEEIETSEVGRSFDVIDLNSFNHDTYLGVSSMEKWLESLEHKYNEFMEIKIIGKSHQNRKIFCIEISTNKNNPIVLIDAGIHALIGEFHQSEEMKKFQWHIIPNANPDGYHFTRTEDRFWSKNRRNPDKGSKCSGVNLNRNFPSGFGKGPKNPCARAYIGKYPLSEPETKAIADYVKSIVHNNVIMALSFHCFGQTLFTPFAYDGPSSHPLLELMHTMLEDATHHMLPNYYQYGLVRTYLRYKNEGIGGTSMDFYADQGIPFAYTWELPDMGQHGMLMPSRKIQEIGKEVMTGLSRMTAWIYKNQREINVSNNPKLDLKSTTSTISSIKSWIMCCSKIKVESFGPSNDQHSSSMGIYEAINNPSIEYNGERFVYKKTTNIPEKNPRFLYYLPIYEIWMVGNKLGQSYATLFHFEDSLCPEKLTGSWFYYDNSWKNSDRSLKVSCF</sequence>
<evidence type="ECO:0000256" key="7">
    <source>
        <dbReference type="ARBA" id="ARBA00022801"/>
    </source>
</evidence>
<keyword evidence="3" id="KW-0121">Carboxypeptidase</keyword>
<dbReference type="InterPro" id="IPR000834">
    <property type="entry name" value="Peptidase_M14"/>
</dbReference>
<reference evidence="12" key="1">
    <citation type="submission" date="2021-02" db="EMBL/GenBank/DDBJ databases">
        <authorList>
            <person name="Bekaert M."/>
        </authorList>
    </citation>
    <scope>NUCLEOTIDE SEQUENCE</scope>
    <source>
        <strain evidence="12">IoA-00</strain>
    </source>
</reference>
<evidence type="ECO:0000256" key="3">
    <source>
        <dbReference type="ARBA" id="ARBA00022645"/>
    </source>
</evidence>
<dbReference type="OrthoDB" id="3626597at2759"/>
<dbReference type="PROSITE" id="PS52035">
    <property type="entry name" value="PEPTIDASE_M14"/>
    <property type="match status" value="1"/>
</dbReference>
<evidence type="ECO:0000256" key="6">
    <source>
        <dbReference type="ARBA" id="ARBA00022729"/>
    </source>
</evidence>
<dbReference type="GO" id="GO:0005615">
    <property type="term" value="C:extracellular space"/>
    <property type="evidence" value="ECO:0007669"/>
    <property type="project" value="TreeGrafter"/>
</dbReference>
<comment type="similarity">
    <text evidence="2 10">Belongs to the peptidase M14 family.</text>
</comment>
<evidence type="ECO:0000256" key="8">
    <source>
        <dbReference type="ARBA" id="ARBA00022833"/>
    </source>
</evidence>
<dbReference type="Gene3D" id="3.40.630.10">
    <property type="entry name" value="Zn peptidases"/>
    <property type="match status" value="1"/>
</dbReference>
<keyword evidence="6" id="KW-0732">Signal</keyword>
<accession>A0A7R8CGE0</accession>
<evidence type="ECO:0000256" key="1">
    <source>
        <dbReference type="ARBA" id="ARBA00001947"/>
    </source>
</evidence>
<keyword evidence="9" id="KW-0482">Metalloprotease</keyword>
<dbReference type="Proteomes" id="UP000675881">
    <property type="component" value="Chromosome 12"/>
</dbReference>
<keyword evidence="7" id="KW-0378">Hydrolase</keyword>
<dbReference type="PANTHER" id="PTHR11705">
    <property type="entry name" value="PROTEASE FAMILY M14 CARBOXYPEPTIDASE A,B"/>
    <property type="match status" value="1"/>
</dbReference>
<keyword evidence="4" id="KW-0645">Protease</keyword>
<gene>
    <name evidence="12" type="ORF">LSAA_3770</name>
</gene>
<dbReference type="FunFam" id="3.40.630.10:FF:000084">
    <property type="entry name" value="Carboxypeptidase B2"/>
    <property type="match status" value="1"/>
</dbReference>